<name>A0A0S6U6K4_CLOBO</name>
<reference evidence="1" key="1">
    <citation type="submission" date="2013-10" db="EMBL/GenBank/DDBJ databases">
        <title>Draft genome sequence of Clostridium botulinum type B strain Osaka05.</title>
        <authorList>
            <person name="Sakaguchi Y."/>
            <person name="Hosomi K."/>
            <person name="Uchiyama J."/>
            <person name="Ogura Y."/>
            <person name="Sakaguchi M."/>
            <person name="Kohda T."/>
            <person name="Mukamoto M."/>
            <person name="Misawa N."/>
            <person name="Matsuzaki S."/>
            <person name="Hayashi T."/>
            <person name="Kozaki S."/>
        </authorList>
    </citation>
    <scope>NUCLEOTIDE SEQUENCE</scope>
    <source>
        <strain evidence="1">Osaka05</strain>
    </source>
</reference>
<dbReference type="GO" id="GO:0016740">
    <property type="term" value="F:transferase activity"/>
    <property type="evidence" value="ECO:0007669"/>
    <property type="project" value="UniProtKB-KW"/>
</dbReference>
<dbReference type="EMBL" id="DF384213">
    <property type="protein sequence ID" value="GAE02735.1"/>
    <property type="molecule type" value="Genomic_DNA"/>
</dbReference>
<accession>A0A0S6U6K4</accession>
<dbReference type="InterPro" id="IPR052777">
    <property type="entry name" value="Acetyltransferase_Enz"/>
</dbReference>
<dbReference type="HOGENOM" id="CLU_3116259_0_0_9"/>
<protein>
    <submittedName>
        <fullName evidence="1">Acetyltransferase</fullName>
    </submittedName>
</protein>
<keyword evidence="1" id="KW-0808">Transferase</keyword>
<organism evidence="1">
    <name type="scientific">Clostridium botulinum B str. Osaka05</name>
    <dbReference type="NCBI Taxonomy" id="1407017"/>
    <lineage>
        <taxon>Bacteria</taxon>
        <taxon>Bacillati</taxon>
        <taxon>Bacillota</taxon>
        <taxon>Clostridia</taxon>
        <taxon>Eubacteriales</taxon>
        <taxon>Clostridiaceae</taxon>
        <taxon>Clostridium</taxon>
    </lineage>
</organism>
<dbReference type="Proteomes" id="UP000054164">
    <property type="component" value="Unassembled WGS sequence"/>
</dbReference>
<dbReference type="AlphaFoldDB" id="A0A0S6U6K4"/>
<dbReference type="PANTHER" id="PTHR43305:SF1">
    <property type="entry name" value="FAMILY N-ACETYLTRANSFERASE, PUTATIVE (AFU_ORTHOLOGUE AFUA_2G01380)-RELATED"/>
    <property type="match status" value="1"/>
</dbReference>
<gene>
    <name evidence="1" type="ORF">CBO05C_2425</name>
</gene>
<proteinExistence type="predicted"/>
<evidence type="ECO:0000313" key="1">
    <source>
        <dbReference type="EMBL" id="GAE02735.1"/>
    </source>
</evidence>
<dbReference type="PANTHER" id="PTHR43305">
    <property type="entry name" value="FAMILY N-ACETYLTRANSFERASE, PUTATIVE (AFU_ORTHOLOGUE AFUA_2G01380)-RELATED"/>
    <property type="match status" value="1"/>
</dbReference>
<sequence>MFFKTFIKLDTLPTMKSAQALYKALGFYDIEPYVYNPIEGTKFMELRLKD</sequence>